<feature type="transmembrane region" description="Helical" evidence="2">
    <location>
        <begin position="111"/>
        <end position="132"/>
    </location>
</feature>
<keyword evidence="1" id="KW-0175">Coiled coil</keyword>
<name>A0A918NGZ1_9GAMM</name>
<feature type="transmembrane region" description="Helical" evidence="2">
    <location>
        <begin position="138"/>
        <end position="163"/>
    </location>
</feature>
<keyword evidence="2" id="KW-0472">Membrane</keyword>
<keyword evidence="4" id="KW-1185">Reference proteome</keyword>
<gene>
    <name evidence="3" type="ORF">GCM10007392_37620</name>
</gene>
<feature type="transmembrane region" description="Helical" evidence="2">
    <location>
        <begin position="9"/>
        <end position="26"/>
    </location>
</feature>
<feature type="transmembrane region" description="Helical" evidence="2">
    <location>
        <begin position="338"/>
        <end position="360"/>
    </location>
</feature>
<organism evidence="3 4">
    <name type="scientific">Saccharospirillum salsuginis</name>
    <dbReference type="NCBI Taxonomy" id="418750"/>
    <lineage>
        <taxon>Bacteria</taxon>
        <taxon>Pseudomonadati</taxon>
        <taxon>Pseudomonadota</taxon>
        <taxon>Gammaproteobacteria</taxon>
        <taxon>Oceanospirillales</taxon>
        <taxon>Saccharospirillaceae</taxon>
        <taxon>Saccharospirillum</taxon>
    </lineage>
</organism>
<evidence type="ECO:0000313" key="3">
    <source>
        <dbReference type="EMBL" id="GGX66424.1"/>
    </source>
</evidence>
<reference evidence="3" key="2">
    <citation type="submission" date="2020-09" db="EMBL/GenBank/DDBJ databases">
        <authorList>
            <person name="Sun Q."/>
            <person name="Kim S."/>
        </authorList>
    </citation>
    <scope>NUCLEOTIDE SEQUENCE</scope>
    <source>
        <strain evidence="3">KCTC 22169</strain>
    </source>
</reference>
<evidence type="ECO:0000313" key="4">
    <source>
        <dbReference type="Proteomes" id="UP000626148"/>
    </source>
</evidence>
<keyword evidence="2" id="KW-1133">Transmembrane helix</keyword>
<evidence type="ECO:0000256" key="2">
    <source>
        <dbReference type="SAM" id="Phobius"/>
    </source>
</evidence>
<dbReference type="Gene3D" id="1.10.287.1490">
    <property type="match status" value="1"/>
</dbReference>
<evidence type="ECO:0000256" key="1">
    <source>
        <dbReference type="SAM" id="Coils"/>
    </source>
</evidence>
<feature type="coiled-coil region" evidence="1">
    <location>
        <begin position="186"/>
        <end position="303"/>
    </location>
</feature>
<comment type="caution">
    <text evidence="3">The sequence shown here is derived from an EMBL/GenBank/DDBJ whole genome shotgun (WGS) entry which is preliminary data.</text>
</comment>
<proteinExistence type="predicted"/>
<dbReference type="EMBL" id="BMXR01000010">
    <property type="protein sequence ID" value="GGX66424.1"/>
    <property type="molecule type" value="Genomic_DNA"/>
</dbReference>
<keyword evidence="2" id="KW-0812">Transmembrane</keyword>
<accession>A0A918NGZ1</accession>
<sequence>MNLTKRQRITLFIGIAMTLIIAWSGLLDSMASEYANDGLIQAGAFYGTIRFLNAIISTFQEIEVNFVISSLAVGELLDPVNDLVEYVSEGLKLAIGSYLLQRIIVEITSTILFNILFTVSCLSFLLSFYVFGVGVKVVLFRLFVSALFLRFAVTIMMLVTTAFSTSFLDEKISKESATTSQLSSELNESKQAAADVSEELEGAIQADLGVLKARKDTLQSELKPIREEYRKLVYEIDKHTREFEKAKDEIGGFNSLIGNEETDKLKTEIESMEDRANSLQDRSSEIDNEIEHINDEIERVQQHLFSESDGFLSKFSGGVTEAWSYISSLADRLVNSTLTALTLFLFKMLLLPLLFLYILIKSFKYVWGIDLPYVAEAATSRVNKVKSRARNIDDDLNH</sequence>
<dbReference type="Proteomes" id="UP000626148">
    <property type="component" value="Unassembled WGS sequence"/>
</dbReference>
<dbReference type="RefSeq" id="WP_189611599.1">
    <property type="nucleotide sequence ID" value="NZ_BMXR01000010.1"/>
</dbReference>
<feature type="transmembrane region" description="Helical" evidence="2">
    <location>
        <begin position="38"/>
        <end position="56"/>
    </location>
</feature>
<dbReference type="AlphaFoldDB" id="A0A918NGZ1"/>
<reference evidence="3" key="1">
    <citation type="journal article" date="2014" name="Int. J. Syst. Evol. Microbiol.">
        <title>Complete genome sequence of Corynebacterium casei LMG S-19264T (=DSM 44701T), isolated from a smear-ripened cheese.</title>
        <authorList>
            <consortium name="US DOE Joint Genome Institute (JGI-PGF)"/>
            <person name="Walter F."/>
            <person name="Albersmeier A."/>
            <person name="Kalinowski J."/>
            <person name="Ruckert C."/>
        </authorList>
    </citation>
    <scope>NUCLEOTIDE SEQUENCE</scope>
    <source>
        <strain evidence="3">KCTC 22169</strain>
    </source>
</reference>
<protein>
    <submittedName>
        <fullName evidence="3">Uncharacterized protein</fullName>
    </submittedName>
</protein>